<feature type="compositionally biased region" description="Acidic residues" evidence="1">
    <location>
        <begin position="86"/>
        <end position="104"/>
    </location>
</feature>
<feature type="compositionally biased region" description="Polar residues" evidence="1">
    <location>
        <begin position="648"/>
        <end position="662"/>
    </location>
</feature>
<gene>
    <name evidence="4" type="ORF">SEMRO_2229_G319930.1</name>
</gene>
<dbReference type="AlphaFoldDB" id="A0A9N8HZB8"/>
<accession>A0A9N8HZB8</accession>
<protein>
    <submittedName>
        <fullName evidence="4">Uncharacterized protein</fullName>
    </submittedName>
</protein>
<keyword evidence="2" id="KW-1133">Transmembrane helix</keyword>
<feature type="compositionally biased region" description="Basic and acidic residues" evidence="1">
    <location>
        <begin position="663"/>
        <end position="673"/>
    </location>
</feature>
<organism evidence="4 5">
    <name type="scientific">Seminavis robusta</name>
    <dbReference type="NCBI Taxonomy" id="568900"/>
    <lineage>
        <taxon>Eukaryota</taxon>
        <taxon>Sar</taxon>
        <taxon>Stramenopiles</taxon>
        <taxon>Ochrophyta</taxon>
        <taxon>Bacillariophyta</taxon>
        <taxon>Bacillariophyceae</taxon>
        <taxon>Bacillariophycidae</taxon>
        <taxon>Naviculales</taxon>
        <taxon>Naviculaceae</taxon>
        <taxon>Seminavis</taxon>
    </lineage>
</organism>
<evidence type="ECO:0000256" key="1">
    <source>
        <dbReference type="SAM" id="MobiDB-lite"/>
    </source>
</evidence>
<name>A0A9N8HZB8_9STRA</name>
<feature type="compositionally biased region" description="Basic residues" evidence="1">
    <location>
        <begin position="556"/>
        <end position="570"/>
    </location>
</feature>
<comment type="caution">
    <text evidence="4">The sequence shown here is derived from an EMBL/GenBank/DDBJ whole genome shotgun (WGS) entry which is preliminary data.</text>
</comment>
<keyword evidence="3" id="KW-0732">Signal</keyword>
<feature type="compositionally biased region" description="Pro residues" evidence="1">
    <location>
        <begin position="581"/>
        <end position="595"/>
    </location>
</feature>
<feature type="compositionally biased region" description="Polar residues" evidence="1">
    <location>
        <begin position="387"/>
        <end position="396"/>
    </location>
</feature>
<proteinExistence type="predicted"/>
<evidence type="ECO:0000256" key="2">
    <source>
        <dbReference type="SAM" id="Phobius"/>
    </source>
</evidence>
<dbReference type="EMBL" id="CAICTM010002227">
    <property type="protein sequence ID" value="CAB9528448.1"/>
    <property type="molecule type" value="Genomic_DNA"/>
</dbReference>
<feature type="region of interest" description="Disordered" evidence="1">
    <location>
        <begin position="346"/>
        <end position="447"/>
    </location>
</feature>
<feature type="region of interest" description="Disordered" evidence="1">
    <location>
        <begin position="494"/>
        <end position="598"/>
    </location>
</feature>
<feature type="signal peptide" evidence="3">
    <location>
        <begin position="1"/>
        <end position="27"/>
    </location>
</feature>
<evidence type="ECO:0000256" key="3">
    <source>
        <dbReference type="SAM" id="SignalP"/>
    </source>
</evidence>
<feature type="chain" id="PRO_5040264922" evidence="3">
    <location>
        <begin position="28"/>
        <end position="687"/>
    </location>
</feature>
<keyword evidence="5" id="KW-1185">Reference proteome</keyword>
<feature type="transmembrane region" description="Helical" evidence="2">
    <location>
        <begin position="306"/>
        <end position="327"/>
    </location>
</feature>
<sequence length="687" mass="77120">MSLFKGSPLLLLLVLLFLCNNGILVTAKQASLHRSFSSQGIRGLKNPVYRGLKKDDSGKDKDSFQNVESAFGDKQQNDEKDNDNGKDEDEESEEDNDKEEDEKEKEDNVKEDNKDQDDKGVSNDPEGVPAIKYVLLPEFTVELGVDAYSSNRQEGGAARNNYDAIEMLMATYFETLLPRDLMGPNYLTAEMEARMSKSVDFGQGALLNFKIRGQAQYLDEPVPSEAELKDRLIWFLSRWQGQGQLERFLNENGLYGSKISNIYVDQEQVTSTSANSGFLSGNQDIPEFGSANGQEDGGEGDGKSKAGLVVGLIFFLLAFAAVAYVMYKHRESLKAECGVCYKSAREKSQQLRDKHRQRQAEKRGWRDFDGSQGSNEALEGQVDGTKKQPSQSRTPTSEPPKRIKLVSWFQQQTKRFKKQKSPEYDQPPIIGPPRRFSKKVPPSTSEPPQRFNLFSWFQQEPELNKNNEIPDDVLPQIQVVVDNDHVLKQSTGRVPYRSQSLTEQSKRQFSASTVPHANRRLPPENTMHTHGLSDDEESLNMEDPVVRYAPPTRSQGKVHRGQHNKSKHRAVGSPSTVASTPSPPPKPVRAPSPPIPEDDVCTNTFADWANFLNPCLMPNLAMFQEESQKLDDLVQDAGTRGSLFEEQSSVMASVGSQQQQNKSSKEPRYSSRDKAHRYNYGSSLSEF</sequence>
<reference evidence="4" key="1">
    <citation type="submission" date="2020-06" db="EMBL/GenBank/DDBJ databases">
        <authorList>
            <consortium name="Plant Systems Biology data submission"/>
        </authorList>
    </citation>
    <scope>NUCLEOTIDE SEQUENCE</scope>
    <source>
        <strain evidence="4">D6</strain>
    </source>
</reference>
<feature type="region of interest" description="Disordered" evidence="1">
    <location>
        <begin position="48"/>
        <end position="127"/>
    </location>
</feature>
<keyword evidence="2" id="KW-0812">Transmembrane</keyword>
<feature type="compositionally biased region" description="Basic and acidic residues" evidence="1">
    <location>
        <begin position="75"/>
        <end position="85"/>
    </location>
</feature>
<feature type="compositionally biased region" description="Basic and acidic residues" evidence="1">
    <location>
        <begin position="52"/>
        <end position="63"/>
    </location>
</feature>
<feature type="compositionally biased region" description="Basic and acidic residues" evidence="1">
    <location>
        <begin position="346"/>
        <end position="369"/>
    </location>
</feature>
<evidence type="ECO:0000313" key="4">
    <source>
        <dbReference type="EMBL" id="CAB9528448.1"/>
    </source>
</evidence>
<feature type="compositionally biased region" description="Basic and acidic residues" evidence="1">
    <location>
        <begin position="105"/>
        <end position="121"/>
    </location>
</feature>
<dbReference type="Proteomes" id="UP001153069">
    <property type="component" value="Unassembled WGS sequence"/>
</dbReference>
<keyword evidence="2" id="KW-0472">Membrane</keyword>
<feature type="compositionally biased region" description="Polar residues" evidence="1">
    <location>
        <begin position="494"/>
        <end position="515"/>
    </location>
</feature>
<feature type="region of interest" description="Disordered" evidence="1">
    <location>
        <begin position="648"/>
        <end position="687"/>
    </location>
</feature>
<evidence type="ECO:0000313" key="5">
    <source>
        <dbReference type="Proteomes" id="UP001153069"/>
    </source>
</evidence>